<dbReference type="Pfam" id="PF00505">
    <property type="entry name" value="HMG_box"/>
    <property type="match status" value="1"/>
</dbReference>
<evidence type="ECO:0000259" key="5">
    <source>
        <dbReference type="PROSITE" id="PS50118"/>
    </source>
</evidence>
<keyword evidence="2" id="KW-0804">Transcription</keyword>
<gene>
    <name evidence="6" type="ORF">FB192DRAFT_1025950</name>
</gene>
<dbReference type="CDD" id="cd01389">
    <property type="entry name" value="HMG-box_ROX1-like"/>
    <property type="match status" value="1"/>
</dbReference>
<keyword evidence="1 3" id="KW-0238">DNA-binding</keyword>
<dbReference type="GO" id="GO:0000978">
    <property type="term" value="F:RNA polymerase II cis-regulatory region sequence-specific DNA binding"/>
    <property type="evidence" value="ECO:0007669"/>
    <property type="project" value="TreeGrafter"/>
</dbReference>
<dbReference type="Proteomes" id="UP000469890">
    <property type="component" value="Unassembled WGS sequence"/>
</dbReference>
<name>A0A8H4F655_MUCCL</name>
<dbReference type="EMBL" id="JAAECE010000001">
    <property type="protein sequence ID" value="KAF1807676.1"/>
    <property type="molecule type" value="Genomic_DNA"/>
</dbReference>
<evidence type="ECO:0000256" key="1">
    <source>
        <dbReference type="ARBA" id="ARBA00023125"/>
    </source>
</evidence>
<sequence length="169" mass="19348">MNFDVEPSRYKRDAGFITFSLHLIPFQTSIHYYNNLPHSLVNYHSFLSQMINSPETYPFSSHALKSGCVSPQFKPTSPFSSSSSSASSSPLPESISRAPVVQDGKIPRPLNSFMIFRLQKQKDIVEKCPGANHRDISKIISKWWKELGKTEKQWYIAEAEKRKIEHKAM</sequence>
<protein>
    <submittedName>
        <fullName evidence="6">High mobility group box domain-containing protein</fullName>
    </submittedName>
</protein>
<dbReference type="InterPro" id="IPR009071">
    <property type="entry name" value="HMG_box_dom"/>
</dbReference>
<evidence type="ECO:0000256" key="4">
    <source>
        <dbReference type="SAM" id="MobiDB-lite"/>
    </source>
</evidence>
<dbReference type="PANTHER" id="PTHR10270:SF161">
    <property type="entry name" value="SEX-DETERMINING REGION Y PROTEIN"/>
    <property type="match status" value="1"/>
</dbReference>
<dbReference type="GO" id="GO:0030154">
    <property type="term" value="P:cell differentiation"/>
    <property type="evidence" value="ECO:0007669"/>
    <property type="project" value="TreeGrafter"/>
</dbReference>
<keyword evidence="3" id="KW-0539">Nucleus</keyword>
<evidence type="ECO:0000313" key="6">
    <source>
        <dbReference type="EMBL" id="KAF1807676.1"/>
    </source>
</evidence>
<accession>A0A8H4F655</accession>
<feature type="domain" description="HMG box" evidence="5">
    <location>
        <begin position="106"/>
        <end position="169"/>
    </location>
</feature>
<evidence type="ECO:0000256" key="3">
    <source>
        <dbReference type="PROSITE-ProRule" id="PRU00267"/>
    </source>
</evidence>
<dbReference type="SUPFAM" id="SSF47095">
    <property type="entry name" value="HMG-box"/>
    <property type="match status" value="1"/>
</dbReference>
<comment type="caution">
    <text evidence="6">The sequence shown here is derived from an EMBL/GenBank/DDBJ whole genome shotgun (WGS) entry which is preliminary data.</text>
</comment>
<organism evidence="6 7">
    <name type="scientific">Mucor circinelloides f. lusitanicus</name>
    <name type="common">Mucor racemosus var. lusitanicus</name>
    <dbReference type="NCBI Taxonomy" id="29924"/>
    <lineage>
        <taxon>Eukaryota</taxon>
        <taxon>Fungi</taxon>
        <taxon>Fungi incertae sedis</taxon>
        <taxon>Mucoromycota</taxon>
        <taxon>Mucoromycotina</taxon>
        <taxon>Mucoromycetes</taxon>
        <taxon>Mucorales</taxon>
        <taxon>Mucorineae</taxon>
        <taxon>Mucoraceae</taxon>
        <taxon>Mucor</taxon>
    </lineage>
</organism>
<evidence type="ECO:0000313" key="7">
    <source>
        <dbReference type="Proteomes" id="UP000469890"/>
    </source>
</evidence>
<feature type="region of interest" description="Disordered" evidence="4">
    <location>
        <begin position="73"/>
        <end position="95"/>
    </location>
</feature>
<dbReference type="PROSITE" id="PS50118">
    <property type="entry name" value="HMG_BOX_2"/>
    <property type="match status" value="1"/>
</dbReference>
<dbReference type="AlphaFoldDB" id="A0A8H4F655"/>
<dbReference type="InterPro" id="IPR036910">
    <property type="entry name" value="HMG_box_dom_sf"/>
</dbReference>
<feature type="DNA-binding region" description="HMG box" evidence="3">
    <location>
        <begin position="106"/>
        <end position="169"/>
    </location>
</feature>
<dbReference type="GO" id="GO:0001228">
    <property type="term" value="F:DNA-binding transcription activator activity, RNA polymerase II-specific"/>
    <property type="evidence" value="ECO:0007669"/>
    <property type="project" value="TreeGrafter"/>
</dbReference>
<dbReference type="PANTHER" id="PTHR10270">
    <property type="entry name" value="SOX TRANSCRIPTION FACTOR"/>
    <property type="match status" value="1"/>
</dbReference>
<reference evidence="6 7" key="1">
    <citation type="submission" date="2019-09" db="EMBL/GenBank/DDBJ databases">
        <authorList>
            <consortium name="DOE Joint Genome Institute"/>
            <person name="Mondo S.J."/>
            <person name="Navarro-Mendoza M.I."/>
            <person name="Perez-Arques C."/>
            <person name="Panchal S."/>
            <person name="Nicolas F.E."/>
            <person name="Ganguly P."/>
            <person name="Pangilinan J."/>
            <person name="Grigoriev I."/>
            <person name="Heitman J."/>
            <person name="Sanya K."/>
            <person name="Garre V."/>
        </authorList>
    </citation>
    <scope>NUCLEOTIDE SEQUENCE [LARGE SCALE GENOMIC DNA]</scope>
    <source>
        <strain evidence="6 7">MU402</strain>
    </source>
</reference>
<dbReference type="InterPro" id="IPR050140">
    <property type="entry name" value="SRY-related_HMG-box_TF-like"/>
</dbReference>
<dbReference type="GO" id="GO:0005634">
    <property type="term" value="C:nucleus"/>
    <property type="evidence" value="ECO:0007669"/>
    <property type="project" value="UniProtKB-UniRule"/>
</dbReference>
<dbReference type="SMART" id="SM00398">
    <property type="entry name" value="HMG"/>
    <property type="match status" value="1"/>
</dbReference>
<dbReference type="Gene3D" id="1.10.30.10">
    <property type="entry name" value="High mobility group box domain"/>
    <property type="match status" value="1"/>
</dbReference>
<proteinExistence type="predicted"/>
<evidence type="ECO:0000256" key="2">
    <source>
        <dbReference type="ARBA" id="ARBA00023163"/>
    </source>
</evidence>